<evidence type="ECO:0000313" key="4">
    <source>
        <dbReference type="EMBL" id="CAF1268484.1"/>
    </source>
</evidence>
<comment type="caution">
    <text evidence="4">The sequence shown here is derived from an EMBL/GenBank/DDBJ whole genome shotgun (WGS) entry which is preliminary data.</text>
</comment>
<dbReference type="Gene3D" id="3.10.129.10">
    <property type="entry name" value="Hotdog Thioesterase"/>
    <property type="match status" value="1"/>
</dbReference>
<evidence type="ECO:0000259" key="3">
    <source>
        <dbReference type="PROSITE" id="PS52019"/>
    </source>
</evidence>
<dbReference type="InterPro" id="IPR016036">
    <property type="entry name" value="Malonyl_transacylase_ACP-bd"/>
</dbReference>
<evidence type="ECO:0000256" key="2">
    <source>
        <dbReference type="PROSITE-ProRule" id="PRU01363"/>
    </source>
</evidence>
<reference evidence="4" key="1">
    <citation type="submission" date="2021-02" db="EMBL/GenBank/DDBJ databases">
        <authorList>
            <person name="Nowell W R."/>
        </authorList>
    </citation>
    <scope>NUCLEOTIDE SEQUENCE</scope>
</reference>
<dbReference type="Gene3D" id="3.40.366.10">
    <property type="entry name" value="Malonyl-Coenzyme A Acyl Carrier Protein, domain 2"/>
    <property type="match status" value="1"/>
</dbReference>
<feature type="non-terminal residue" evidence="4">
    <location>
        <position position="1"/>
    </location>
</feature>
<dbReference type="OrthoDB" id="329835at2759"/>
<feature type="domain" description="PKS/mFAS DH" evidence="3">
    <location>
        <begin position="306"/>
        <end position="450"/>
    </location>
</feature>
<dbReference type="PANTHER" id="PTHR45681">
    <property type="entry name" value="POLYKETIDE SYNTHASE 44-RELATED"/>
    <property type="match status" value="1"/>
</dbReference>
<proteinExistence type="predicted"/>
<dbReference type="InterPro" id="IPR001227">
    <property type="entry name" value="Ac_transferase_dom_sf"/>
</dbReference>
<dbReference type="EMBL" id="CAJNOQ010011090">
    <property type="protein sequence ID" value="CAF1268484.1"/>
    <property type="molecule type" value="Genomic_DNA"/>
</dbReference>
<evidence type="ECO:0000256" key="1">
    <source>
        <dbReference type="ARBA" id="ARBA00022679"/>
    </source>
</evidence>
<dbReference type="UniPathway" id="UPA00094"/>
<dbReference type="InterPro" id="IPR049900">
    <property type="entry name" value="PKS_mFAS_DH"/>
</dbReference>
<organism evidence="4 6">
    <name type="scientific">Didymodactylos carnosus</name>
    <dbReference type="NCBI Taxonomy" id="1234261"/>
    <lineage>
        <taxon>Eukaryota</taxon>
        <taxon>Metazoa</taxon>
        <taxon>Spiralia</taxon>
        <taxon>Gnathifera</taxon>
        <taxon>Rotifera</taxon>
        <taxon>Eurotatoria</taxon>
        <taxon>Bdelloidea</taxon>
        <taxon>Philodinida</taxon>
        <taxon>Philodinidae</taxon>
        <taxon>Didymodactylos</taxon>
    </lineage>
</organism>
<protein>
    <recommendedName>
        <fullName evidence="3">PKS/mFAS DH domain-containing protein</fullName>
    </recommendedName>
</protein>
<dbReference type="Proteomes" id="UP000663829">
    <property type="component" value="Unassembled WGS sequence"/>
</dbReference>
<accession>A0A815BJU8</accession>
<dbReference type="InterPro" id="IPR016035">
    <property type="entry name" value="Acyl_Trfase/lysoPLipase"/>
</dbReference>
<dbReference type="SUPFAM" id="SSF55048">
    <property type="entry name" value="Probable ACP-binding domain of malonyl-CoA ACP transacylase"/>
    <property type="match status" value="1"/>
</dbReference>
<keyword evidence="1" id="KW-0808">Transferase</keyword>
<dbReference type="Pfam" id="PF00698">
    <property type="entry name" value="Acyl_transf_1"/>
    <property type="match status" value="1"/>
</dbReference>
<name>A0A815BJU8_9BILA</name>
<keyword evidence="6" id="KW-1185">Reference proteome</keyword>
<dbReference type="GO" id="GO:0006633">
    <property type="term" value="P:fatty acid biosynthetic process"/>
    <property type="evidence" value="ECO:0007669"/>
    <property type="project" value="UniProtKB-UniPathway"/>
</dbReference>
<dbReference type="PROSITE" id="PS52019">
    <property type="entry name" value="PKS_MFAS_DH"/>
    <property type="match status" value="1"/>
</dbReference>
<gene>
    <name evidence="4" type="ORF">GPM918_LOCUS26960</name>
    <name evidence="5" type="ORF">SRO942_LOCUS27205</name>
</gene>
<sequence length="450" mass="51748">DVHSRINDTNIAQPTLFALQVALTALWISWGVYLQVIVGHSAGEIAAVYVKGRVTLTEACQIIYHRSLLPHCNTRQNGRMLAVAMSIKEAQDLIEGINDYICIAAHNSPRSITLSGDEKILENLYEILNVLHPKIFKSWLKIENAFHSHQMELFNIQQDLMKSLKHIKSDNVTDENNKFDLKCSQAILYPTVSGTLCDETVKFNSDYWWANVHSMVQFDKAIETILSDSPVNQIYLEISPHPVLCTSIREYIDQFKHKSVIVLHSLKRKENEQQDSLPLYTFNNTVYWYESPESCVDRRSQRKQHHPLLGARLWTRQKNPTWAIIIDINLPNFAYLLDHRIQGNIFFPASGFIEVALAAVGQLLLLSSTATSVAFENVQFLQPCVLNKDEPIEIHTQIQMPFRQFFIYSRRYPSTKDVSRKSGISATDILKDYTDEEELHSYSLKEWTLH</sequence>
<dbReference type="Pfam" id="PF21089">
    <property type="entry name" value="PKS_DH_N"/>
    <property type="match status" value="1"/>
</dbReference>
<dbReference type="InterPro" id="IPR050444">
    <property type="entry name" value="Polyketide_Synthase"/>
</dbReference>
<dbReference type="InterPro" id="IPR014043">
    <property type="entry name" value="Acyl_transferase_dom"/>
</dbReference>
<evidence type="ECO:0000313" key="5">
    <source>
        <dbReference type="EMBL" id="CAF4053983.1"/>
    </source>
</evidence>
<dbReference type="InterPro" id="IPR049552">
    <property type="entry name" value="PKS_DH_N"/>
</dbReference>
<dbReference type="PANTHER" id="PTHR45681:SF6">
    <property type="entry name" value="POLYKETIDE SYNTHASE 37"/>
    <property type="match status" value="1"/>
</dbReference>
<dbReference type="GO" id="GO:0016740">
    <property type="term" value="F:transferase activity"/>
    <property type="evidence" value="ECO:0007669"/>
    <property type="project" value="UniProtKB-KW"/>
</dbReference>
<evidence type="ECO:0000313" key="6">
    <source>
        <dbReference type="Proteomes" id="UP000663829"/>
    </source>
</evidence>
<comment type="caution">
    <text evidence="2">Lacks conserved residue(s) required for the propagation of feature annotation.</text>
</comment>
<dbReference type="AlphaFoldDB" id="A0A815BJU8"/>
<dbReference type="SMART" id="SM00827">
    <property type="entry name" value="PKS_AT"/>
    <property type="match status" value="1"/>
</dbReference>
<dbReference type="EMBL" id="CAJOBC010022078">
    <property type="protein sequence ID" value="CAF4053983.1"/>
    <property type="molecule type" value="Genomic_DNA"/>
</dbReference>
<dbReference type="SUPFAM" id="SSF52151">
    <property type="entry name" value="FabD/lysophospholipase-like"/>
    <property type="match status" value="1"/>
</dbReference>
<dbReference type="Proteomes" id="UP000681722">
    <property type="component" value="Unassembled WGS sequence"/>
</dbReference>